<feature type="transmembrane region" description="Helical" evidence="1">
    <location>
        <begin position="272"/>
        <end position="291"/>
    </location>
</feature>
<name>A0A2P5BZD9_PARAD</name>
<feature type="transmembrane region" description="Helical" evidence="1">
    <location>
        <begin position="136"/>
        <end position="165"/>
    </location>
</feature>
<feature type="transmembrane region" description="Helical" evidence="1">
    <location>
        <begin position="185"/>
        <end position="213"/>
    </location>
</feature>
<keyword evidence="1" id="KW-0472">Membrane</keyword>
<feature type="transmembrane region" description="Helical" evidence="1">
    <location>
        <begin position="89"/>
        <end position="115"/>
    </location>
</feature>
<reference evidence="3" key="1">
    <citation type="submission" date="2016-06" db="EMBL/GenBank/DDBJ databases">
        <title>Parallel loss of symbiosis genes in relatives of nitrogen-fixing non-legume Parasponia.</title>
        <authorList>
            <person name="Van Velzen R."/>
            <person name="Holmer R."/>
            <person name="Bu F."/>
            <person name="Rutten L."/>
            <person name="Van Zeijl A."/>
            <person name="Liu W."/>
            <person name="Santuari L."/>
            <person name="Cao Q."/>
            <person name="Sharma T."/>
            <person name="Shen D."/>
            <person name="Roswanjaya Y."/>
            <person name="Wardhani T."/>
            <person name="Kalhor M.S."/>
            <person name="Jansen J."/>
            <person name="Van den Hoogen J."/>
            <person name="Gungor B."/>
            <person name="Hartog M."/>
            <person name="Hontelez J."/>
            <person name="Verver J."/>
            <person name="Yang W.-C."/>
            <person name="Schijlen E."/>
            <person name="Repin R."/>
            <person name="Schilthuizen M."/>
            <person name="Schranz E."/>
            <person name="Heidstra R."/>
            <person name="Miyata K."/>
            <person name="Fedorova E."/>
            <person name="Kohlen W."/>
            <person name="Bisseling T."/>
            <person name="Smit S."/>
            <person name="Geurts R."/>
        </authorList>
    </citation>
    <scope>NUCLEOTIDE SEQUENCE [LARGE SCALE GENOMIC DNA]</scope>
    <source>
        <strain evidence="3">cv. WU1-14</strain>
    </source>
</reference>
<evidence type="ECO:0000313" key="3">
    <source>
        <dbReference type="Proteomes" id="UP000237105"/>
    </source>
</evidence>
<keyword evidence="3" id="KW-1185">Reference proteome</keyword>
<evidence type="ECO:0000313" key="2">
    <source>
        <dbReference type="EMBL" id="PON54182.1"/>
    </source>
</evidence>
<dbReference type="AlphaFoldDB" id="A0A2P5BZD9"/>
<protein>
    <submittedName>
        <fullName evidence="2">Transmembrane protein</fullName>
    </submittedName>
</protein>
<comment type="caution">
    <text evidence="2">The sequence shown here is derived from an EMBL/GenBank/DDBJ whole genome shotgun (WGS) entry which is preliminary data.</text>
</comment>
<feature type="transmembrane region" description="Helical" evidence="1">
    <location>
        <begin position="31"/>
        <end position="52"/>
    </location>
</feature>
<dbReference type="PANTHER" id="PTHR33133">
    <property type="entry name" value="OS08G0107100 PROTEIN-RELATED"/>
    <property type="match status" value="1"/>
</dbReference>
<dbReference type="STRING" id="3476.A0A2P5BZD9"/>
<dbReference type="EMBL" id="JXTB01000198">
    <property type="protein sequence ID" value="PON54182.1"/>
    <property type="molecule type" value="Genomic_DNA"/>
</dbReference>
<sequence>MAATTSPPPTLNLCAVLSESKRILNAHSRHFLALSVLFLLPLSFSFIVFPTLQNLLASPIPDNSQIFLSLDLYLRHHHRDQSLYSTKTLFLTLAFSVFVFVFSLCAVGSITYSVFHGFYGRPVKLLSAVKSVFSSFFRLMGTALFVQIIVSVIVFIFGLSLFLVVTSARVLGFQVEISSPYFLGLIGFVGVALMVVLVYLQVNWILVCVVVVVESTWGFEALRRSAGLIKGMRGIGLSLSLFFGFFSGLLAWCSSFSAMGFDNDGADGWKSWQFVVQIVVTSTFLMLVLLYDVAANTVLYMYCKALHGELATEIAEEFAWEYVCLPFDDGKVPHLVSVAYN</sequence>
<keyword evidence="1" id="KW-1133">Transmembrane helix</keyword>
<accession>A0A2P5BZD9</accession>
<dbReference type="Proteomes" id="UP000237105">
    <property type="component" value="Unassembled WGS sequence"/>
</dbReference>
<dbReference type="PANTHER" id="PTHR33133:SF7">
    <property type="entry name" value="F26K24.10 PROTEIN-RELATED"/>
    <property type="match status" value="1"/>
</dbReference>
<gene>
    <name evidence="2" type="ORF">PanWU01x14_197310</name>
</gene>
<proteinExistence type="predicted"/>
<feature type="transmembrane region" description="Helical" evidence="1">
    <location>
        <begin position="234"/>
        <end position="252"/>
    </location>
</feature>
<keyword evidence="1 2" id="KW-0812">Transmembrane</keyword>
<evidence type="ECO:0000256" key="1">
    <source>
        <dbReference type="SAM" id="Phobius"/>
    </source>
</evidence>
<organism evidence="2 3">
    <name type="scientific">Parasponia andersonii</name>
    <name type="common">Sponia andersonii</name>
    <dbReference type="NCBI Taxonomy" id="3476"/>
    <lineage>
        <taxon>Eukaryota</taxon>
        <taxon>Viridiplantae</taxon>
        <taxon>Streptophyta</taxon>
        <taxon>Embryophyta</taxon>
        <taxon>Tracheophyta</taxon>
        <taxon>Spermatophyta</taxon>
        <taxon>Magnoliopsida</taxon>
        <taxon>eudicotyledons</taxon>
        <taxon>Gunneridae</taxon>
        <taxon>Pentapetalae</taxon>
        <taxon>rosids</taxon>
        <taxon>fabids</taxon>
        <taxon>Rosales</taxon>
        <taxon>Cannabaceae</taxon>
        <taxon>Parasponia</taxon>
    </lineage>
</organism>
<dbReference type="OrthoDB" id="1934322at2759"/>